<feature type="compositionally biased region" description="Basic and acidic residues" evidence="1">
    <location>
        <begin position="10"/>
        <end position="31"/>
    </location>
</feature>
<accession>A0A834YGW9</accession>
<comment type="caution">
    <text evidence="2">The sequence shown here is derived from an EMBL/GenBank/DDBJ whole genome shotgun (WGS) entry which is preliminary data.</text>
</comment>
<feature type="compositionally biased region" description="Basic and acidic residues" evidence="1">
    <location>
        <begin position="40"/>
        <end position="53"/>
    </location>
</feature>
<name>A0A834YGW9_TETSI</name>
<keyword evidence="3" id="KW-1185">Reference proteome</keyword>
<evidence type="ECO:0000256" key="1">
    <source>
        <dbReference type="SAM" id="MobiDB-lite"/>
    </source>
</evidence>
<protein>
    <submittedName>
        <fullName evidence="2">Uncharacterized protein</fullName>
    </submittedName>
</protein>
<dbReference type="Proteomes" id="UP000655225">
    <property type="component" value="Unassembled WGS sequence"/>
</dbReference>
<sequence length="53" mass="6165">MAILSETNNDEDHADNGCEGITIDHLRSHLQEDEEDDDGKESQLRRKRKKEEL</sequence>
<proteinExistence type="predicted"/>
<evidence type="ECO:0000313" key="2">
    <source>
        <dbReference type="EMBL" id="KAF8388799.1"/>
    </source>
</evidence>
<dbReference type="EMBL" id="JABCRI010000019">
    <property type="protein sequence ID" value="KAF8388799.1"/>
    <property type="molecule type" value="Genomic_DNA"/>
</dbReference>
<feature type="region of interest" description="Disordered" evidence="1">
    <location>
        <begin position="1"/>
        <end position="53"/>
    </location>
</feature>
<dbReference type="AlphaFoldDB" id="A0A834YGW9"/>
<organism evidence="2 3">
    <name type="scientific">Tetracentron sinense</name>
    <name type="common">Spur-leaf</name>
    <dbReference type="NCBI Taxonomy" id="13715"/>
    <lineage>
        <taxon>Eukaryota</taxon>
        <taxon>Viridiplantae</taxon>
        <taxon>Streptophyta</taxon>
        <taxon>Embryophyta</taxon>
        <taxon>Tracheophyta</taxon>
        <taxon>Spermatophyta</taxon>
        <taxon>Magnoliopsida</taxon>
        <taxon>Trochodendrales</taxon>
        <taxon>Trochodendraceae</taxon>
        <taxon>Tetracentron</taxon>
    </lineage>
</organism>
<gene>
    <name evidence="2" type="ORF">HHK36_025479</name>
</gene>
<reference evidence="2 3" key="1">
    <citation type="submission" date="2020-04" db="EMBL/GenBank/DDBJ databases">
        <title>Plant Genome Project.</title>
        <authorList>
            <person name="Zhang R.-G."/>
        </authorList>
    </citation>
    <scope>NUCLEOTIDE SEQUENCE [LARGE SCALE GENOMIC DNA]</scope>
    <source>
        <strain evidence="2">YNK0</strain>
        <tissue evidence="2">Leaf</tissue>
    </source>
</reference>
<evidence type="ECO:0000313" key="3">
    <source>
        <dbReference type="Proteomes" id="UP000655225"/>
    </source>
</evidence>